<sequence length="603" mass="68942">MFRRAVCLTLLAVAWAHDLDVVYDKGVVPEAAAAQFVAMDPSQFEIVSQGPESRFLCQIPEIPVMETKVNKTMAPDLLRRAVEVVQKSFQKDSCVFEINWHNAYWTYGYCLGDKIVQYNQDLDAWHKTGAYKVGEHDTIYTLGRFKNAAKYTEDALYNQSPGNSRLDPNDFHLHNSQFHSFVESDHIDADSPTLFIAHQLDDGSICDLTKEPRSIDVLYQCGEGRHPKIVDLVEVQICRYQMVVSVPGLCELPEFSPNSDKDAIPITCKRIDSSAFSDIIISADQFEEFAYPIKFQGFPPRGTKVNMHDFFIDSMGQGFFYGYGQGRGKYGRRHVIFHSSPAETLEGDFVNVFRKSLSRKLPSPVQFSSQSGPALLPLKWSDKFVVWYEIYNMGGALEAVVKLSNTVDDEDVSSQEDLFWYHWIDPNTMTDGDGDAIDPPKFSAGHYNFEYFDRQDRQWGNFQIRPPAEGKEPEIDIDDHYDNIAAELKLDVSDLKKVLEGNDLHLAKKPRNHPNDNKDERWSQYDADHLDELLSDAGMYDEDHPHTNYDSRFADSFDPADIEYVYYGSDDEIISVDEDDIVGANKEMYQDDEDSWSDEYDEL</sequence>
<dbReference type="RefSeq" id="XP_034012781.1">
    <property type="nucleotide sequence ID" value="XM_034155008.1"/>
</dbReference>
<evidence type="ECO:0000313" key="11">
    <source>
        <dbReference type="Proteomes" id="UP000449547"/>
    </source>
</evidence>
<evidence type="ECO:0000256" key="6">
    <source>
        <dbReference type="ARBA" id="ARBA00023157"/>
    </source>
</evidence>
<evidence type="ECO:0000256" key="3">
    <source>
        <dbReference type="ARBA" id="ARBA00022729"/>
    </source>
</evidence>
<dbReference type="OrthoDB" id="448954at2759"/>
<evidence type="ECO:0000259" key="9">
    <source>
        <dbReference type="PROSITE" id="PS51914"/>
    </source>
</evidence>
<dbReference type="PANTHER" id="PTHR15414">
    <property type="entry name" value="OS-9-RELATED"/>
    <property type="match status" value="1"/>
</dbReference>
<name>A0A642UQH1_DIURU</name>
<dbReference type="GeneID" id="54781016"/>
<keyword evidence="6" id="KW-1015">Disulfide bond</keyword>
<feature type="domain" description="MRH" evidence="9">
    <location>
        <begin position="92"/>
        <end position="252"/>
    </location>
</feature>
<dbReference type="GO" id="GO:0030246">
    <property type="term" value="F:carbohydrate binding"/>
    <property type="evidence" value="ECO:0007669"/>
    <property type="project" value="UniProtKB-UniRule"/>
</dbReference>
<evidence type="ECO:0000256" key="7">
    <source>
        <dbReference type="RuleBase" id="RU369099"/>
    </source>
</evidence>
<evidence type="ECO:0000256" key="2">
    <source>
        <dbReference type="ARBA" id="ARBA00009918"/>
    </source>
</evidence>
<organism evidence="10 11">
    <name type="scientific">Diutina rugosa</name>
    <name type="common">Yeast</name>
    <name type="synonym">Candida rugosa</name>
    <dbReference type="NCBI Taxonomy" id="5481"/>
    <lineage>
        <taxon>Eukaryota</taxon>
        <taxon>Fungi</taxon>
        <taxon>Dikarya</taxon>
        <taxon>Ascomycota</taxon>
        <taxon>Saccharomycotina</taxon>
        <taxon>Pichiomycetes</taxon>
        <taxon>Debaryomycetaceae</taxon>
        <taxon>Diutina</taxon>
    </lineage>
</organism>
<evidence type="ECO:0000313" key="10">
    <source>
        <dbReference type="EMBL" id="KAA8903479.1"/>
    </source>
</evidence>
<dbReference type="GO" id="GO:0005789">
    <property type="term" value="C:endoplasmic reticulum membrane"/>
    <property type="evidence" value="ECO:0007669"/>
    <property type="project" value="UniProtKB-SubCell"/>
</dbReference>
<dbReference type="VEuPathDB" id="FungiDB:DIURU_002365"/>
<comment type="similarity">
    <text evidence="2 7">Belongs to the OS-9 family.</text>
</comment>
<keyword evidence="11" id="KW-1185">Reference proteome</keyword>
<dbReference type="InterPro" id="IPR045149">
    <property type="entry name" value="OS-9-like"/>
</dbReference>
<keyword evidence="4 7" id="KW-0430">Lectin</keyword>
<comment type="subcellular location">
    <subcellularLocation>
        <location evidence="1 7">Endoplasmic reticulum membrane</location>
        <topology evidence="1 7">Peripheral membrane protein</topology>
        <orientation evidence="1 7">Lumenal side</orientation>
    </subcellularLocation>
</comment>
<keyword evidence="7" id="KW-0472">Membrane</keyword>
<dbReference type="GO" id="GO:0030968">
    <property type="term" value="P:endoplasmic reticulum unfolded protein response"/>
    <property type="evidence" value="ECO:0007669"/>
    <property type="project" value="UniProtKB-UniRule"/>
</dbReference>
<accession>A0A642UQH1</accession>
<dbReference type="GO" id="GO:0030970">
    <property type="term" value="P:retrograde protein transport, ER to cytosol"/>
    <property type="evidence" value="ECO:0007669"/>
    <property type="project" value="TreeGrafter"/>
</dbReference>
<dbReference type="Pfam" id="PF07915">
    <property type="entry name" value="PRKCSH"/>
    <property type="match status" value="1"/>
</dbReference>
<evidence type="ECO:0000256" key="8">
    <source>
        <dbReference type="SAM" id="SignalP"/>
    </source>
</evidence>
<gene>
    <name evidence="10" type="ORF">DIURU_002365</name>
</gene>
<keyword evidence="5 7" id="KW-0256">Endoplasmic reticulum</keyword>
<dbReference type="InterPro" id="IPR044865">
    <property type="entry name" value="MRH_dom"/>
</dbReference>
<evidence type="ECO:0000256" key="5">
    <source>
        <dbReference type="ARBA" id="ARBA00022824"/>
    </source>
</evidence>
<dbReference type="EMBL" id="SWFT01000067">
    <property type="protein sequence ID" value="KAA8903479.1"/>
    <property type="molecule type" value="Genomic_DNA"/>
</dbReference>
<dbReference type="Gene3D" id="2.70.130.10">
    <property type="entry name" value="Mannose-6-phosphate receptor binding domain"/>
    <property type="match status" value="1"/>
</dbReference>
<dbReference type="InterPro" id="IPR009011">
    <property type="entry name" value="Man6P_isomerase_rcpt-bd_dom_sf"/>
</dbReference>
<evidence type="ECO:0000256" key="4">
    <source>
        <dbReference type="ARBA" id="ARBA00022734"/>
    </source>
</evidence>
<feature type="signal peptide" evidence="8">
    <location>
        <begin position="1"/>
        <end position="16"/>
    </location>
</feature>
<dbReference type="PROSITE" id="PS51914">
    <property type="entry name" value="MRH"/>
    <property type="match status" value="1"/>
</dbReference>
<evidence type="ECO:0000256" key="1">
    <source>
        <dbReference type="ARBA" id="ARBA00004367"/>
    </source>
</evidence>
<dbReference type="Proteomes" id="UP000449547">
    <property type="component" value="Unassembled WGS sequence"/>
</dbReference>
<protein>
    <recommendedName>
        <fullName evidence="7">Endoplasmic reticulum lectin</fullName>
    </recommendedName>
    <alternativeName>
        <fullName evidence="7">Protein OS-9</fullName>
    </alternativeName>
    <alternativeName>
        <fullName evidence="7">Protein OS-9 homolog</fullName>
    </alternativeName>
</protein>
<dbReference type="PANTHER" id="PTHR15414:SF0">
    <property type="entry name" value="ENDOPLASMIC RETICULUM LECTIN 1"/>
    <property type="match status" value="1"/>
</dbReference>
<comment type="function">
    <text evidence="7">Lectin involved in the quality control of the secretory pathway. As a member of the endoplasmic reticulum-associated degradation lumenal (ERAD-L) surveillance system, targets misfolded endoplasmic reticulum lumenal glycoproteins for degradation.</text>
</comment>
<keyword evidence="3 8" id="KW-0732">Signal</keyword>
<feature type="chain" id="PRO_5025034255" description="Endoplasmic reticulum lectin" evidence="8">
    <location>
        <begin position="17"/>
        <end position="603"/>
    </location>
</feature>
<reference evidence="10 11" key="1">
    <citation type="submission" date="2019-07" db="EMBL/GenBank/DDBJ databases">
        <title>Genome assembly of two rare yeast pathogens: Diutina rugosa and Trichomonascus ciferrii.</title>
        <authorList>
            <person name="Mixao V."/>
            <person name="Saus E."/>
            <person name="Hansen A."/>
            <person name="Lass-Flor C."/>
            <person name="Gabaldon T."/>
        </authorList>
    </citation>
    <scope>NUCLEOTIDE SEQUENCE [LARGE SCALE GENOMIC DNA]</scope>
    <source>
        <strain evidence="10 11">CBS 613</strain>
    </source>
</reference>
<comment type="caution">
    <text evidence="10">The sequence shown here is derived from an EMBL/GenBank/DDBJ whole genome shotgun (WGS) entry which is preliminary data.</text>
</comment>
<proteinExistence type="inferred from homology"/>
<dbReference type="GO" id="GO:0005788">
    <property type="term" value="C:endoplasmic reticulum lumen"/>
    <property type="evidence" value="ECO:0007669"/>
    <property type="project" value="UniProtKB-UniRule"/>
</dbReference>
<dbReference type="InterPro" id="IPR012913">
    <property type="entry name" value="OS9-like_dom"/>
</dbReference>
<dbReference type="AlphaFoldDB" id="A0A642UQH1"/>